<dbReference type="Gene3D" id="3.40.50.880">
    <property type="match status" value="1"/>
</dbReference>
<dbReference type="SUPFAM" id="SSF52317">
    <property type="entry name" value="Class I glutamine amidotransferase-like"/>
    <property type="match status" value="1"/>
</dbReference>
<evidence type="ECO:0000313" key="3">
    <source>
        <dbReference type="EMBL" id="TWT61142.1"/>
    </source>
</evidence>
<feature type="transmembrane region" description="Helical" evidence="1">
    <location>
        <begin position="804"/>
        <end position="827"/>
    </location>
</feature>
<keyword evidence="1" id="KW-1133">Transmembrane helix</keyword>
<sequence length="832" mass="93082">MSVLHPALLLGLALAAIPVVLHFLMRARPKKLDFPALRLLANIKKQSVQRLRLRHVGLLLLRILVLILIVLAVARPTLPAANYGLNSGEWMRLIFVGILAAIGYGLGKHFWARKPTAQYQRRWRNTCLNSATVVGTILLALLIVAWPYQQRVFAELGNPEGPRQLNVPAAAVLLFDVSASMGYQHENQNRIETARKLALEQVRTFPSGSKVAISDNGTLRPVKFLNELNAAETRLQKTDGMRPRDASDLLNETVIAAIQLQNDDRDRVLAEAGGEDADDRFLREIYIYTDRLSSAWQLEDASRLRAELERSPWLRIYVIDVGIDDATNYGLSNLSLSRERVVQGSLVRVTADVVNQSPDETNCLVELLLDDGSGSLIKRDQKMVTVPPDQTSQIAMTFVAEKNGAFQGELKLATSDPLSADDTLPFSVFVQPRETIWIVSEKPEEAFVWQQALAPNGLVERNAHQYEVKMYSPQQVASQLDQANSDPPDVIYLLNVELLSSTAWDRLRNYVRKGGGLGIILGSTRIDSLNYTEHAQLEWIPGKPTVHSRANPPATLEIVRADHPVFSYLDQLDALSLFSTAGIRRYFKMEPSVESSVLARFSDGERNPAVIVRSFGLGQTLMIATAVDLTDAARQKNWSDLARLGWIYAAWADQTTRFLAGGQKSPLNRTVGSPIFIEVPAEASHEKALLRMPGLRQNQIEIPFRSDRLVITSSQNDADPQNQRDNFRPEDVSFGTAGNYRLLFPSNAISDYGFSLQLNDNETNMTRLTFGELDELFGENRWQLSRSFEELERSVLLGRIGIEAYPLLMTLLVIFFLSEHLVANLFYRTEGT</sequence>
<dbReference type="PANTHER" id="PTHR37464:SF1">
    <property type="entry name" value="BLL2463 PROTEIN"/>
    <property type="match status" value="1"/>
</dbReference>
<feature type="transmembrane region" description="Helical" evidence="1">
    <location>
        <begin position="6"/>
        <end position="25"/>
    </location>
</feature>
<keyword evidence="1" id="KW-0812">Transmembrane</keyword>
<dbReference type="SUPFAM" id="SSF53300">
    <property type="entry name" value="vWA-like"/>
    <property type="match status" value="1"/>
</dbReference>
<dbReference type="PANTHER" id="PTHR37464">
    <property type="entry name" value="BLL2463 PROTEIN"/>
    <property type="match status" value="1"/>
</dbReference>
<evidence type="ECO:0000313" key="4">
    <source>
        <dbReference type="Proteomes" id="UP000316095"/>
    </source>
</evidence>
<dbReference type="InterPro" id="IPR024163">
    <property type="entry name" value="Aerotolerance_reg_N"/>
</dbReference>
<dbReference type="OrthoDB" id="242438at2"/>
<feature type="domain" description="Aerotolerance regulator N-terminal" evidence="2">
    <location>
        <begin position="1"/>
        <end position="76"/>
    </location>
</feature>
<dbReference type="InterPro" id="IPR036465">
    <property type="entry name" value="vWFA_dom_sf"/>
</dbReference>
<dbReference type="RefSeq" id="WP_146503171.1">
    <property type="nucleotide sequence ID" value="NZ_SJPG01000001.1"/>
</dbReference>
<reference evidence="3 4" key="1">
    <citation type="submission" date="2019-02" db="EMBL/GenBank/DDBJ databases">
        <title>Deep-cultivation of Planctomycetes and their phenomic and genomic characterization uncovers novel biology.</title>
        <authorList>
            <person name="Wiegand S."/>
            <person name="Jogler M."/>
            <person name="Boedeker C."/>
            <person name="Pinto D."/>
            <person name="Vollmers J."/>
            <person name="Rivas-Marin E."/>
            <person name="Kohn T."/>
            <person name="Peeters S.H."/>
            <person name="Heuer A."/>
            <person name="Rast P."/>
            <person name="Oberbeckmann S."/>
            <person name="Bunk B."/>
            <person name="Jeske O."/>
            <person name="Meyerdierks A."/>
            <person name="Storesund J.E."/>
            <person name="Kallscheuer N."/>
            <person name="Luecker S."/>
            <person name="Lage O.M."/>
            <person name="Pohl T."/>
            <person name="Merkel B.J."/>
            <person name="Hornburger P."/>
            <person name="Mueller R.-W."/>
            <person name="Bruemmer F."/>
            <person name="Labrenz M."/>
            <person name="Spormann A.M."/>
            <person name="Op Den Camp H."/>
            <person name="Overmann J."/>
            <person name="Amann R."/>
            <person name="Jetten M.S.M."/>
            <person name="Mascher T."/>
            <person name="Medema M.H."/>
            <person name="Devos D.P."/>
            <person name="Kaster A.-K."/>
            <person name="Ovreas L."/>
            <person name="Rohde M."/>
            <person name="Galperin M.Y."/>
            <person name="Jogler C."/>
        </authorList>
    </citation>
    <scope>NUCLEOTIDE SEQUENCE [LARGE SCALE GENOMIC DNA]</scope>
    <source>
        <strain evidence="3 4">Pan54</strain>
    </source>
</reference>
<comment type="caution">
    <text evidence="3">The sequence shown here is derived from an EMBL/GenBank/DDBJ whole genome shotgun (WGS) entry which is preliminary data.</text>
</comment>
<gene>
    <name evidence="3" type="ORF">Pan54_18770</name>
</gene>
<name>A0A5C5XGZ7_9PLAN</name>
<organism evidence="3 4">
    <name type="scientific">Rubinisphaera italica</name>
    <dbReference type="NCBI Taxonomy" id="2527969"/>
    <lineage>
        <taxon>Bacteria</taxon>
        <taxon>Pseudomonadati</taxon>
        <taxon>Planctomycetota</taxon>
        <taxon>Planctomycetia</taxon>
        <taxon>Planctomycetales</taxon>
        <taxon>Planctomycetaceae</taxon>
        <taxon>Rubinisphaera</taxon>
    </lineage>
</organism>
<dbReference type="AlphaFoldDB" id="A0A5C5XGZ7"/>
<dbReference type="InterPro" id="IPR011933">
    <property type="entry name" value="Double_TM_dom"/>
</dbReference>
<feature type="transmembrane region" description="Helical" evidence="1">
    <location>
        <begin position="90"/>
        <end position="107"/>
    </location>
</feature>
<dbReference type="Proteomes" id="UP000316095">
    <property type="component" value="Unassembled WGS sequence"/>
</dbReference>
<dbReference type="InterPro" id="IPR029062">
    <property type="entry name" value="Class_I_gatase-like"/>
</dbReference>
<evidence type="ECO:0000256" key="1">
    <source>
        <dbReference type="SAM" id="Phobius"/>
    </source>
</evidence>
<feature type="transmembrane region" description="Helical" evidence="1">
    <location>
        <begin position="59"/>
        <end position="78"/>
    </location>
</feature>
<dbReference type="EMBL" id="SJPG01000001">
    <property type="protein sequence ID" value="TWT61142.1"/>
    <property type="molecule type" value="Genomic_DNA"/>
</dbReference>
<proteinExistence type="predicted"/>
<keyword evidence="4" id="KW-1185">Reference proteome</keyword>
<dbReference type="Pfam" id="PF07584">
    <property type="entry name" value="BatA"/>
    <property type="match status" value="1"/>
</dbReference>
<dbReference type="Gene3D" id="3.40.50.410">
    <property type="entry name" value="von Willebrand factor, type A domain"/>
    <property type="match status" value="1"/>
</dbReference>
<keyword evidence="1" id="KW-0472">Membrane</keyword>
<feature type="transmembrane region" description="Helical" evidence="1">
    <location>
        <begin position="128"/>
        <end position="148"/>
    </location>
</feature>
<accession>A0A5C5XGZ7</accession>
<dbReference type="NCBIfam" id="TIGR02226">
    <property type="entry name" value="two_anch"/>
    <property type="match status" value="1"/>
</dbReference>
<evidence type="ECO:0000259" key="2">
    <source>
        <dbReference type="Pfam" id="PF07584"/>
    </source>
</evidence>
<protein>
    <recommendedName>
        <fullName evidence="2">Aerotolerance regulator N-terminal domain-containing protein</fullName>
    </recommendedName>
</protein>